<keyword evidence="2" id="KW-1185">Reference proteome</keyword>
<organism evidence="1 2">
    <name type="scientific">Alcanivorax nanhaiticus</name>
    <dbReference type="NCBI Taxonomy" id="1177154"/>
    <lineage>
        <taxon>Bacteria</taxon>
        <taxon>Pseudomonadati</taxon>
        <taxon>Pseudomonadota</taxon>
        <taxon>Gammaproteobacteria</taxon>
        <taxon>Oceanospirillales</taxon>
        <taxon>Alcanivoracaceae</taxon>
        <taxon>Alcanivorax</taxon>
    </lineage>
</organism>
<dbReference type="Proteomes" id="UP000029444">
    <property type="component" value="Unassembled WGS sequence"/>
</dbReference>
<dbReference type="AlphaFoldDB" id="A0A095SFT5"/>
<sequence>MSYLWSRERAGGAGEERESYAHGVKIARYFANQAPWMVRKCFVSLLAGECYEQVSGSEGWGAGRSGNWRFGCYREVTEVRVSRRNRRSHWWGLWDVRVVFLWERRFRRDAP</sequence>
<reference evidence="1 2" key="1">
    <citation type="submission" date="2012-09" db="EMBL/GenBank/DDBJ databases">
        <title>Genome Sequence of alkane-degrading Bacterium Alcanivorax sp. 19-m-6.</title>
        <authorList>
            <person name="Lai Q."/>
            <person name="Shao Z."/>
        </authorList>
    </citation>
    <scope>NUCLEOTIDE SEQUENCE [LARGE SCALE GENOMIC DNA]</scope>
    <source>
        <strain evidence="1 2">19-m-6</strain>
    </source>
</reference>
<proteinExistence type="predicted"/>
<dbReference type="EMBL" id="ARXV01000021">
    <property type="protein sequence ID" value="KGD63184.1"/>
    <property type="molecule type" value="Genomic_DNA"/>
</dbReference>
<name>A0A095SFT5_9GAMM</name>
<protein>
    <submittedName>
        <fullName evidence="1">Uncharacterized protein</fullName>
    </submittedName>
</protein>
<comment type="caution">
    <text evidence="1">The sequence shown here is derived from an EMBL/GenBank/DDBJ whole genome shotgun (WGS) entry which is preliminary data.</text>
</comment>
<evidence type="ECO:0000313" key="2">
    <source>
        <dbReference type="Proteomes" id="UP000029444"/>
    </source>
</evidence>
<evidence type="ECO:0000313" key="1">
    <source>
        <dbReference type="EMBL" id="KGD63184.1"/>
    </source>
</evidence>
<gene>
    <name evidence="1" type="ORF">Y5S_03563</name>
</gene>
<accession>A0A095SFT5</accession>